<dbReference type="GO" id="GO:0016787">
    <property type="term" value="F:hydrolase activity"/>
    <property type="evidence" value="ECO:0007669"/>
    <property type="project" value="UniProtKB-KW"/>
</dbReference>
<dbReference type="InterPro" id="IPR027640">
    <property type="entry name" value="Kinesin-like_fam"/>
</dbReference>
<dbReference type="STRING" id="1314783.A0A165PXP1"/>
<dbReference type="GO" id="GO:0005875">
    <property type="term" value="C:microtubule associated complex"/>
    <property type="evidence" value="ECO:0007669"/>
    <property type="project" value="TreeGrafter"/>
</dbReference>
<dbReference type="GO" id="GO:0005737">
    <property type="term" value="C:cytoplasm"/>
    <property type="evidence" value="ECO:0007669"/>
    <property type="project" value="UniProtKB-SubCell"/>
</dbReference>
<keyword evidence="2" id="KW-0963">Cytoplasm</keyword>
<dbReference type="PRINTS" id="PR00380">
    <property type="entry name" value="KINESINHEAVY"/>
</dbReference>
<feature type="domain" description="Kinesin motor" evidence="7">
    <location>
        <begin position="46"/>
        <end position="260"/>
    </location>
</feature>
<accession>A0A165PXP1</accession>
<reference evidence="8 9" key="1">
    <citation type="journal article" date="2016" name="Mol. Biol. Evol.">
        <title>Comparative Genomics of Early-Diverging Mushroom-Forming Fungi Provides Insights into the Origins of Lignocellulose Decay Capabilities.</title>
        <authorList>
            <person name="Nagy L.G."/>
            <person name="Riley R."/>
            <person name="Tritt A."/>
            <person name="Adam C."/>
            <person name="Daum C."/>
            <person name="Floudas D."/>
            <person name="Sun H."/>
            <person name="Yadav J.S."/>
            <person name="Pangilinan J."/>
            <person name="Larsson K.H."/>
            <person name="Matsuura K."/>
            <person name="Barry K."/>
            <person name="Labutti K."/>
            <person name="Kuo R."/>
            <person name="Ohm R.A."/>
            <person name="Bhattacharya S.S."/>
            <person name="Shirouzu T."/>
            <person name="Yoshinaga Y."/>
            <person name="Martin F.M."/>
            <person name="Grigoriev I.V."/>
            <person name="Hibbett D.S."/>
        </authorList>
    </citation>
    <scope>NUCLEOTIDE SEQUENCE [LARGE SCALE GENOMIC DNA]</scope>
    <source>
        <strain evidence="8 9">L-15889</strain>
    </source>
</reference>
<dbReference type="Proteomes" id="UP000076727">
    <property type="component" value="Unassembled WGS sequence"/>
</dbReference>
<dbReference type="Gene3D" id="3.40.850.10">
    <property type="entry name" value="Kinesin motor domain"/>
    <property type="match status" value="1"/>
</dbReference>
<comment type="subcellular location">
    <subcellularLocation>
        <location evidence="1">Cytoplasm</location>
    </subcellularLocation>
</comment>
<keyword evidence="6" id="KW-0505">Motor protein</keyword>
<dbReference type="Pfam" id="PF00225">
    <property type="entry name" value="Kinesin"/>
    <property type="match status" value="1"/>
</dbReference>
<dbReference type="InterPro" id="IPR036961">
    <property type="entry name" value="Kinesin_motor_dom_sf"/>
</dbReference>
<dbReference type="EMBL" id="KV429063">
    <property type="protein sequence ID" value="KZT68750.1"/>
    <property type="molecule type" value="Genomic_DNA"/>
</dbReference>
<evidence type="ECO:0000313" key="9">
    <source>
        <dbReference type="Proteomes" id="UP000076727"/>
    </source>
</evidence>
<dbReference type="GO" id="GO:0007018">
    <property type="term" value="P:microtubule-based movement"/>
    <property type="evidence" value="ECO:0007669"/>
    <property type="project" value="InterPro"/>
</dbReference>
<evidence type="ECO:0000256" key="5">
    <source>
        <dbReference type="ARBA" id="ARBA00023054"/>
    </source>
</evidence>
<evidence type="ECO:0000256" key="3">
    <source>
        <dbReference type="ARBA" id="ARBA00022741"/>
    </source>
</evidence>
<evidence type="ECO:0000256" key="1">
    <source>
        <dbReference type="ARBA" id="ARBA00004496"/>
    </source>
</evidence>
<evidence type="ECO:0000313" key="8">
    <source>
        <dbReference type="EMBL" id="KZT68750.1"/>
    </source>
</evidence>
<sequence length="260" mass="28871">METPTLTDSVKYVIHNKALIQQHMAQHRSTWQPEQSASTLHANSSLVETFIRVRPLLDKDHACGAFSLIDVQEPRTLHFTQPLVRALGGRFSTKSFKASSVFGSEVDNDAVYNGMRVPHAVQECLAFKTRELSILAYGQTGTGKTYSTTALEDRVVQQIWTAVKQDSHHSVFIEAFEIRGNAAFDLLSDPPLAPVKVLVTGASDVQYSGLSRHEAPSLPDLLDYIGRAKDLRLTRSTVKNSASSRSHSIIRLHICWKETS</sequence>
<proteinExistence type="inferred from homology"/>
<evidence type="ECO:0000256" key="2">
    <source>
        <dbReference type="ARBA" id="ARBA00022490"/>
    </source>
</evidence>
<keyword evidence="8" id="KW-0378">Hydrolase</keyword>
<dbReference type="PANTHER" id="PTHR47969:SF15">
    <property type="entry name" value="CHROMOSOME-ASSOCIATED KINESIN KIF4A-RELATED"/>
    <property type="match status" value="1"/>
</dbReference>
<dbReference type="GO" id="GO:0007052">
    <property type="term" value="P:mitotic spindle organization"/>
    <property type="evidence" value="ECO:0007669"/>
    <property type="project" value="TreeGrafter"/>
</dbReference>
<dbReference type="GO" id="GO:0005524">
    <property type="term" value="F:ATP binding"/>
    <property type="evidence" value="ECO:0007669"/>
    <property type="project" value="UniProtKB-UniRule"/>
</dbReference>
<dbReference type="PROSITE" id="PS50067">
    <property type="entry name" value="KINESIN_MOTOR_2"/>
    <property type="match status" value="1"/>
</dbReference>
<dbReference type="GO" id="GO:0051231">
    <property type="term" value="P:spindle elongation"/>
    <property type="evidence" value="ECO:0007669"/>
    <property type="project" value="TreeGrafter"/>
</dbReference>
<keyword evidence="4 6" id="KW-0067">ATP-binding</keyword>
<gene>
    <name evidence="8" type="ORF">DAEQUDRAFT_308080</name>
</gene>
<evidence type="ECO:0000256" key="4">
    <source>
        <dbReference type="ARBA" id="ARBA00022840"/>
    </source>
</evidence>
<dbReference type="InterPro" id="IPR001752">
    <property type="entry name" value="Kinesin_motor_dom"/>
</dbReference>
<keyword evidence="3 6" id="KW-0547">Nucleotide-binding</keyword>
<organism evidence="8 9">
    <name type="scientific">Daedalea quercina L-15889</name>
    <dbReference type="NCBI Taxonomy" id="1314783"/>
    <lineage>
        <taxon>Eukaryota</taxon>
        <taxon>Fungi</taxon>
        <taxon>Dikarya</taxon>
        <taxon>Basidiomycota</taxon>
        <taxon>Agaricomycotina</taxon>
        <taxon>Agaricomycetes</taxon>
        <taxon>Polyporales</taxon>
        <taxon>Fomitopsis</taxon>
    </lineage>
</organism>
<dbReference type="PANTHER" id="PTHR47969">
    <property type="entry name" value="CHROMOSOME-ASSOCIATED KINESIN KIF4A-RELATED"/>
    <property type="match status" value="1"/>
</dbReference>
<dbReference type="GO" id="GO:0008017">
    <property type="term" value="F:microtubule binding"/>
    <property type="evidence" value="ECO:0007669"/>
    <property type="project" value="InterPro"/>
</dbReference>
<dbReference type="SMART" id="SM00129">
    <property type="entry name" value="KISc"/>
    <property type="match status" value="1"/>
</dbReference>
<feature type="binding site" evidence="6">
    <location>
        <begin position="138"/>
        <end position="145"/>
    </location>
    <ligand>
        <name>ATP</name>
        <dbReference type="ChEBI" id="CHEBI:30616"/>
    </ligand>
</feature>
<keyword evidence="9" id="KW-1185">Reference proteome</keyword>
<evidence type="ECO:0000256" key="6">
    <source>
        <dbReference type="PROSITE-ProRule" id="PRU00283"/>
    </source>
</evidence>
<protein>
    <submittedName>
        <fullName evidence="8">p-loop containing nucleoside triphosphate hydrolase protein</fullName>
    </submittedName>
</protein>
<dbReference type="InterPro" id="IPR027417">
    <property type="entry name" value="P-loop_NTPase"/>
</dbReference>
<dbReference type="AlphaFoldDB" id="A0A165PXP1"/>
<dbReference type="GO" id="GO:0003777">
    <property type="term" value="F:microtubule motor activity"/>
    <property type="evidence" value="ECO:0007669"/>
    <property type="project" value="InterPro"/>
</dbReference>
<keyword evidence="5" id="KW-0175">Coiled coil</keyword>
<name>A0A165PXP1_9APHY</name>
<dbReference type="OrthoDB" id="3176171at2759"/>
<evidence type="ECO:0000259" key="7">
    <source>
        <dbReference type="PROSITE" id="PS50067"/>
    </source>
</evidence>
<comment type="similarity">
    <text evidence="6">Belongs to the TRAFAC class myosin-kinesin ATPase superfamily. Kinesin family.</text>
</comment>
<dbReference type="SUPFAM" id="SSF52540">
    <property type="entry name" value="P-loop containing nucleoside triphosphate hydrolases"/>
    <property type="match status" value="1"/>
</dbReference>